<feature type="compositionally biased region" description="Pro residues" evidence="1">
    <location>
        <begin position="169"/>
        <end position="190"/>
    </location>
</feature>
<feature type="region of interest" description="Disordered" evidence="1">
    <location>
        <begin position="213"/>
        <end position="233"/>
    </location>
</feature>
<dbReference type="Gene3D" id="1.20.58.80">
    <property type="entry name" value="Phosphotransferase system, lactose/cellobiose-type IIA subunit"/>
    <property type="match status" value="1"/>
</dbReference>
<dbReference type="InterPro" id="IPR015063">
    <property type="entry name" value="USP8_dimer"/>
</dbReference>
<dbReference type="Pfam" id="PF08969">
    <property type="entry name" value="USP8_dimer"/>
    <property type="match status" value="1"/>
</dbReference>
<name>A0A061SL53_9CHLO</name>
<gene>
    <name evidence="3" type="ORF">TSPGSL018_3324</name>
</gene>
<proteinExistence type="predicted"/>
<organism evidence="3">
    <name type="scientific">Tetraselmis sp. GSL018</name>
    <dbReference type="NCBI Taxonomy" id="582737"/>
    <lineage>
        <taxon>Eukaryota</taxon>
        <taxon>Viridiplantae</taxon>
        <taxon>Chlorophyta</taxon>
        <taxon>core chlorophytes</taxon>
        <taxon>Chlorodendrophyceae</taxon>
        <taxon>Chlorodendrales</taxon>
        <taxon>Chlorodendraceae</taxon>
        <taxon>Tetraselmis</taxon>
    </lineage>
</organism>
<evidence type="ECO:0000259" key="2">
    <source>
        <dbReference type="Pfam" id="PF08969"/>
    </source>
</evidence>
<sequence>MPQVGGPGRASKPPSRSQQLAAKAIKKRVRPVLGLRYYYRSAELLLQQADSYRRQKNEDELYVMLLRYASLVLETIPDHSDFRNGVDSKYQELKAKASPVIEELERLKLSLDTKGPNLHLLPKPPPAAKQDVQQVASTMLPEADWTLLRPPISALPLGNGRAKSASPVAPAPAPEKQPPSAPAELPPAPNDDPGFVLARPSAAALERHCLVGPIGGESGRGQHSPWQHQQEPPQPMERAPLYNIHLMESSPVSIQQVLAEAVSDKGTPLSFPSSQNREWFAGRRVQLAAYPFFVHLELQQGQRRLPFVHLGCGI</sequence>
<dbReference type="PANTHER" id="PTHR12947">
    <property type="entry name" value="AMSH-LIKE PROTEASE"/>
    <property type="match status" value="1"/>
</dbReference>
<dbReference type="AlphaFoldDB" id="A0A061SL53"/>
<feature type="domain" description="USP8 dimerisation" evidence="2">
    <location>
        <begin position="15"/>
        <end position="114"/>
    </location>
</feature>
<reference evidence="3" key="1">
    <citation type="submission" date="2014-05" db="EMBL/GenBank/DDBJ databases">
        <title>The transcriptome of the halophilic microalga Tetraselmis sp. GSL018 isolated from the Great Salt Lake, Utah.</title>
        <authorList>
            <person name="Jinkerson R.E."/>
            <person name="D'Adamo S."/>
            <person name="Posewitz M.C."/>
        </authorList>
    </citation>
    <scope>NUCLEOTIDE SEQUENCE</scope>
    <source>
        <strain evidence="3">GSL018</strain>
    </source>
</reference>
<dbReference type="GO" id="GO:0005768">
    <property type="term" value="C:endosome"/>
    <property type="evidence" value="ECO:0007669"/>
    <property type="project" value="TreeGrafter"/>
</dbReference>
<dbReference type="PANTHER" id="PTHR12947:SF13">
    <property type="entry name" value="FI19924P1"/>
    <property type="match status" value="1"/>
</dbReference>
<dbReference type="GO" id="GO:0016020">
    <property type="term" value="C:membrane"/>
    <property type="evidence" value="ECO:0007669"/>
    <property type="project" value="TreeGrafter"/>
</dbReference>
<feature type="region of interest" description="Disordered" evidence="1">
    <location>
        <begin position="1"/>
        <end position="23"/>
    </location>
</feature>
<dbReference type="EMBL" id="GBEZ01001522">
    <property type="protein sequence ID" value="JAC83456.1"/>
    <property type="molecule type" value="Transcribed_RNA"/>
</dbReference>
<feature type="region of interest" description="Disordered" evidence="1">
    <location>
        <begin position="156"/>
        <end position="196"/>
    </location>
</feature>
<evidence type="ECO:0000256" key="1">
    <source>
        <dbReference type="SAM" id="MobiDB-lite"/>
    </source>
</evidence>
<accession>A0A061SL53</accession>
<dbReference type="GO" id="GO:0070536">
    <property type="term" value="P:protein K63-linked deubiquitination"/>
    <property type="evidence" value="ECO:0007669"/>
    <property type="project" value="TreeGrafter"/>
</dbReference>
<dbReference type="SUPFAM" id="SSF140856">
    <property type="entry name" value="USP8 N-terminal domain-like"/>
    <property type="match status" value="1"/>
</dbReference>
<protein>
    <submittedName>
        <fullName evidence="3">Associated molecule with the sh3 domain of stam 1 isoform protein</fullName>
    </submittedName>
</protein>
<evidence type="ECO:0000313" key="3">
    <source>
        <dbReference type="EMBL" id="JAC83456.1"/>
    </source>
</evidence>